<feature type="region of interest" description="Disordered" evidence="1">
    <location>
        <begin position="1049"/>
        <end position="1234"/>
    </location>
</feature>
<evidence type="ECO:0000256" key="1">
    <source>
        <dbReference type="SAM" id="MobiDB-lite"/>
    </source>
</evidence>
<feature type="region of interest" description="Disordered" evidence="1">
    <location>
        <begin position="384"/>
        <end position="419"/>
    </location>
</feature>
<name>A0A4S2MV58_9PEZI</name>
<feature type="region of interest" description="Disordered" evidence="1">
    <location>
        <begin position="324"/>
        <end position="371"/>
    </location>
</feature>
<feature type="domain" description="LsmAD" evidence="2">
    <location>
        <begin position="269"/>
        <end position="343"/>
    </location>
</feature>
<feature type="region of interest" description="Disordered" evidence="1">
    <location>
        <begin position="1"/>
        <end position="104"/>
    </location>
</feature>
<feature type="compositionally biased region" description="Pro residues" evidence="1">
    <location>
        <begin position="392"/>
        <end position="413"/>
    </location>
</feature>
<dbReference type="InterPro" id="IPR025852">
    <property type="entry name" value="SM_dom_ATX"/>
</dbReference>
<feature type="compositionally biased region" description="Low complexity" evidence="1">
    <location>
        <begin position="1"/>
        <end position="21"/>
    </location>
</feature>
<feature type="compositionally biased region" description="Pro residues" evidence="1">
    <location>
        <begin position="1147"/>
        <end position="1160"/>
    </location>
</feature>
<dbReference type="Proteomes" id="UP000298138">
    <property type="component" value="Unassembled WGS sequence"/>
</dbReference>
<feature type="compositionally biased region" description="Polar residues" evidence="1">
    <location>
        <begin position="1049"/>
        <end position="1067"/>
    </location>
</feature>
<feature type="compositionally biased region" description="Pro residues" evidence="1">
    <location>
        <begin position="1183"/>
        <end position="1213"/>
    </location>
</feature>
<dbReference type="OrthoDB" id="2275718at2759"/>
<dbReference type="GO" id="GO:0034063">
    <property type="term" value="P:stress granule assembly"/>
    <property type="evidence" value="ECO:0007669"/>
    <property type="project" value="TreeGrafter"/>
</dbReference>
<feature type="region of interest" description="Disordered" evidence="1">
    <location>
        <begin position="928"/>
        <end position="955"/>
    </location>
</feature>
<feature type="compositionally biased region" description="Gly residues" evidence="1">
    <location>
        <begin position="1072"/>
        <end position="1101"/>
    </location>
</feature>
<sequence>MATAASTVPSSATPPASATATGRPPLKGTNTASSGPGNRRSTQSPVDGPQRRTSHKAWQNTGGPQQKYNNANPPSNSSSPTPGQGMRSRTPGAGPAGESDTSDRHMHDRTTWAYAGCIGYTVTITTKSGTQYTGYLSGVDSRSNDFGVCLKWAKLAKSPLGEEDKGQVGQFVGGGTEKTMIFEGKDVVDVQAKGVLLGGTDAPATSHTNGTSSTFKTDTDISGNQAIRERDLQPWQPDEGADSGLGLEDNTSRGNGQVWNQFEANERLFGVKSDFDENIYTTKLDRSHPEYSQREAAAAKIAAEIEGQSTAGLNAHIAEERGLNVVDDSGMDEEDKYSGVQRMPSGNPNKYTPPARRAPTGQPTVPGAPHDPAIIASQLVRPESIQSKPAAQPTPAPKTPAPSSGPSPQPTEPPKPREVSVPELRFRGLPVPSLVKASSGSPQIEKDLSTNFKNFVNIEKERLKKRKQDTVHRDREKKLHELKRFSESFKLKTEVPQDLVPILAKDKAKQAEIIEKAKKDIQVANANASTSAASTPSVTGSAVAPAQVKIGNKIVPADSFAAKDPERFQRETKALLQNFPRVDRPHQSIAQAVRNAQRNPNAPVRAPMPIPDAPRQFPPTGPAAAMHNGPASGATGPKKFNVNARPFDFKPNPAAAAFTPTTAGSTSAPAPVPVAPVAARAPSPSLFFGNKKIKAEKKSIRDHFNPFVRMKLAKANAPHDPRSGTPVGNSNDYIDKPWHTQPLWPVPEGVPERSYASMFVKVEYEPNAGHAPQPPHMMAPQPHHQQLPPHMPHMGPGHVPHQPHHGPMPQHLGVPPHYEQPGQMAAPSVMPSPSLHNATVTPYQQSPVPHQAQMAMYPGGQAAMGPYGAPNGPQFGAYYNGGYPRGAPGASPMVMHAPGPGPYPPGQMGAQFVHPQMYSPQQPQAYVNGPPPPGSQGFPSPGRPAPMMMHQGSSQGTPGGVPMVPYGMQPGQSGPMFGAQGQQSEFVPPGQNWPPQRSQSTVPFSSAVSSPRMHHQSLVVPPNAPAAVAPGTPTMLSPALAAFASPTMSTANSASSQPLQRSHTSNKALDIGDGGRGMGRGGRGGGRGGYHGGNGGGGRNGRGNMHAGSTVPANNRGGRGQDSYPSYPPDFYSNDPSMNPVGMMRGQPPPPHHGGPPPPHFYQQGPHGHYPPAGRGNGYAGPPQHPHGMVPPPQPIPPQGPQQQQGPPPPQPQQPQQQQPPQQPAAESTNEEAK</sequence>
<dbReference type="STRING" id="341454.A0A4S2MV58"/>
<dbReference type="Pfam" id="PF06741">
    <property type="entry name" value="LsmAD"/>
    <property type="match status" value="1"/>
</dbReference>
<organism evidence="3 4">
    <name type="scientific">Ascodesmis nigricans</name>
    <dbReference type="NCBI Taxonomy" id="341454"/>
    <lineage>
        <taxon>Eukaryota</taxon>
        <taxon>Fungi</taxon>
        <taxon>Dikarya</taxon>
        <taxon>Ascomycota</taxon>
        <taxon>Pezizomycotina</taxon>
        <taxon>Pezizomycetes</taxon>
        <taxon>Pezizales</taxon>
        <taxon>Ascodesmidaceae</taxon>
        <taxon>Ascodesmis</taxon>
    </lineage>
</organism>
<dbReference type="GO" id="GO:0003729">
    <property type="term" value="F:mRNA binding"/>
    <property type="evidence" value="ECO:0007669"/>
    <property type="project" value="TreeGrafter"/>
</dbReference>
<dbReference type="EMBL" id="ML220125">
    <property type="protein sequence ID" value="TGZ80386.1"/>
    <property type="molecule type" value="Genomic_DNA"/>
</dbReference>
<dbReference type="PANTHER" id="PTHR12854">
    <property type="entry name" value="ATAXIN 2-RELATED"/>
    <property type="match status" value="1"/>
</dbReference>
<dbReference type="SMART" id="SM01272">
    <property type="entry name" value="LsmAD"/>
    <property type="match status" value="1"/>
</dbReference>
<feature type="region of interest" description="Disordered" evidence="1">
    <location>
        <begin position="199"/>
        <end position="250"/>
    </location>
</feature>
<feature type="compositionally biased region" description="Polar residues" evidence="1">
    <location>
        <begin position="28"/>
        <end position="45"/>
    </location>
</feature>
<gene>
    <name evidence="3" type="ORF">EX30DRAFT_379353</name>
</gene>
<feature type="compositionally biased region" description="Polar residues" evidence="1">
    <location>
        <begin position="203"/>
        <end position="225"/>
    </location>
</feature>
<dbReference type="InParanoid" id="A0A4S2MV58"/>
<accession>A0A4S2MV58</accession>
<reference evidence="3 4" key="1">
    <citation type="submission" date="2019-04" db="EMBL/GenBank/DDBJ databases">
        <title>Comparative genomics and transcriptomics to analyze fruiting body development in filamentous ascomycetes.</title>
        <authorList>
            <consortium name="DOE Joint Genome Institute"/>
            <person name="Lutkenhaus R."/>
            <person name="Traeger S."/>
            <person name="Breuer J."/>
            <person name="Kuo A."/>
            <person name="Lipzen A."/>
            <person name="Pangilinan J."/>
            <person name="Dilworth D."/>
            <person name="Sandor L."/>
            <person name="Poggeler S."/>
            <person name="Barry K."/>
            <person name="Grigoriev I.V."/>
            <person name="Nowrousian M."/>
        </authorList>
    </citation>
    <scope>NUCLEOTIDE SEQUENCE [LARGE SCALE GENOMIC DNA]</scope>
    <source>
        <strain evidence="3 4">CBS 389.68</strain>
    </source>
</reference>
<evidence type="ECO:0000313" key="4">
    <source>
        <dbReference type="Proteomes" id="UP000298138"/>
    </source>
</evidence>
<dbReference type="Pfam" id="PF14438">
    <property type="entry name" value="SM-ATX"/>
    <property type="match status" value="1"/>
</dbReference>
<dbReference type="InterPro" id="IPR045117">
    <property type="entry name" value="ATXN2-like"/>
</dbReference>
<keyword evidence="4" id="KW-1185">Reference proteome</keyword>
<evidence type="ECO:0000259" key="2">
    <source>
        <dbReference type="SMART" id="SM01272"/>
    </source>
</evidence>
<protein>
    <recommendedName>
        <fullName evidence="2">LsmAD domain-containing protein</fullName>
    </recommendedName>
</protein>
<dbReference type="InterPro" id="IPR009604">
    <property type="entry name" value="LsmAD_domain"/>
</dbReference>
<dbReference type="GO" id="GO:0010494">
    <property type="term" value="C:cytoplasmic stress granule"/>
    <property type="evidence" value="ECO:0007669"/>
    <property type="project" value="TreeGrafter"/>
</dbReference>
<feature type="compositionally biased region" description="Low complexity" evidence="1">
    <location>
        <begin position="69"/>
        <end position="82"/>
    </location>
</feature>
<proteinExistence type="predicted"/>
<evidence type="ECO:0000313" key="3">
    <source>
        <dbReference type="EMBL" id="TGZ80386.1"/>
    </source>
</evidence>
<feature type="compositionally biased region" description="Polar residues" evidence="1">
    <location>
        <begin position="56"/>
        <end position="68"/>
    </location>
</feature>
<dbReference type="AlphaFoldDB" id="A0A4S2MV58"/>
<dbReference type="PANTHER" id="PTHR12854:SF7">
    <property type="entry name" value="ATAXIN-2 HOMOLOG"/>
    <property type="match status" value="1"/>
</dbReference>